<proteinExistence type="predicted"/>
<keyword evidence="2" id="KW-1185">Reference proteome</keyword>
<gene>
    <name evidence="1" type="ORF">SAMN05216236_14342</name>
</gene>
<dbReference type="Pfam" id="PF13560">
    <property type="entry name" value="HTH_31"/>
    <property type="match status" value="1"/>
</dbReference>
<dbReference type="OrthoDB" id="7859580at2"/>
<reference evidence="1 2" key="1">
    <citation type="submission" date="2016-10" db="EMBL/GenBank/DDBJ databases">
        <authorList>
            <person name="de Groot N.N."/>
        </authorList>
    </citation>
    <scope>NUCLEOTIDE SEQUENCE [LARGE SCALE GENOMIC DNA]</scope>
    <source>
        <strain evidence="1 2">CGMCC 1.10959</strain>
    </source>
</reference>
<sequence length="118" mass="13273">MTTEIGKELRKLRIDEDERLLDMAARLEKSSAFISAVERGTKTPPEGFVELVIRAYRLAEDAAASLRRAADRSRKNFTLEADSLLARDTAGLMARRMNSLSEDELNSIFQILSKKDAK</sequence>
<accession>A0A1I7E470</accession>
<dbReference type="STRING" id="999627.SAMN05216236_14342"/>
<evidence type="ECO:0000313" key="2">
    <source>
        <dbReference type="Proteomes" id="UP000182466"/>
    </source>
</evidence>
<dbReference type="InterPro" id="IPR010982">
    <property type="entry name" value="Lambda_DNA-bd_dom_sf"/>
</dbReference>
<dbReference type="SUPFAM" id="SSF47413">
    <property type="entry name" value="lambda repressor-like DNA-binding domains"/>
    <property type="match status" value="1"/>
</dbReference>
<dbReference type="AlphaFoldDB" id="A0A1I7E470"/>
<dbReference type="Proteomes" id="UP000182466">
    <property type="component" value="Unassembled WGS sequence"/>
</dbReference>
<protein>
    <submittedName>
        <fullName evidence="1">Helix-turn-helix domain-containing protein</fullName>
    </submittedName>
</protein>
<evidence type="ECO:0000313" key="1">
    <source>
        <dbReference type="EMBL" id="SFU18705.1"/>
    </source>
</evidence>
<dbReference type="GO" id="GO:0003677">
    <property type="term" value="F:DNA binding"/>
    <property type="evidence" value="ECO:0007669"/>
    <property type="project" value="InterPro"/>
</dbReference>
<dbReference type="RefSeq" id="WP_027262347.1">
    <property type="nucleotide sequence ID" value="NZ_FPAW01000043.1"/>
</dbReference>
<name>A0A1I7E470_9RHOB</name>
<dbReference type="EMBL" id="FPAW01000043">
    <property type="protein sequence ID" value="SFU18705.1"/>
    <property type="molecule type" value="Genomic_DNA"/>
</dbReference>
<organism evidence="1 2">
    <name type="scientific">Sedimentitalea nanhaiensis</name>
    <dbReference type="NCBI Taxonomy" id="999627"/>
    <lineage>
        <taxon>Bacteria</taxon>
        <taxon>Pseudomonadati</taxon>
        <taxon>Pseudomonadota</taxon>
        <taxon>Alphaproteobacteria</taxon>
        <taxon>Rhodobacterales</taxon>
        <taxon>Paracoccaceae</taxon>
        <taxon>Sedimentitalea</taxon>
    </lineage>
</organism>
<dbReference type="Gene3D" id="1.10.260.40">
    <property type="entry name" value="lambda repressor-like DNA-binding domains"/>
    <property type="match status" value="1"/>
</dbReference>
<dbReference type="eggNOG" id="COG1426">
    <property type="taxonomic scope" value="Bacteria"/>
</dbReference>